<dbReference type="Proteomes" id="UP001183817">
    <property type="component" value="Unassembled WGS sequence"/>
</dbReference>
<evidence type="ECO:0000256" key="3">
    <source>
        <dbReference type="ARBA" id="ARBA00022692"/>
    </source>
</evidence>
<evidence type="ECO:0000256" key="1">
    <source>
        <dbReference type="ARBA" id="ARBA00004651"/>
    </source>
</evidence>
<organism evidence="8 9">
    <name type="scientific">Paeniglutamicibacter sulfureus</name>
    <dbReference type="NCBI Taxonomy" id="43666"/>
    <lineage>
        <taxon>Bacteria</taxon>
        <taxon>Bacillati</taxon>
        <taxon>Actinomycetota</taxon>
        <taxon>Actinomycetes</taxon>
        <taxon>Micrococcales</taxon>
        <taxon>Micrococcaceae</taxon>
        <taxon>Paeniglutamicibacter</taxon>
    </lineage>
</organism>
<dbReference type="InterPro" id="IPR027379">
    <property type="entry name" value="CLS_N"/>
</dbReference>
<evidence type="ECO:0000256" key="6">
    <source>
        <dbReference type="SAM" id="Phobius"/>
    </source>
</evidence>
<comment type="subcellular location">
    <subcellularLocation>
        <location evidence="1">Cell membrane</location>
        <topology evidence="1">Multi-pass membrane protein</topology>
    </subcellularLocation>
</comment>
<feature type="transmembrane region" description="Helical" evidence="6">
    <location>
        <begin position="50"/>
        <end position="68"/>
    </location>
</feature>
<protein>
    <submittedName>
        <fullName evidence="8">Bacteriorhodopsin</fullName>
    </submittedName>
</protein>
<keyword evidence="4 6" id="KW-1133">Transmembrane helix</keyword>
<evidence type="ECO:0000256" key="2">
    <source>
        <dbReference type="ARBA" id="ARBA00022475"/>
    </source>
</evidence>
<evidence type="ECO:0000256" key="4">
    <source>
        <dbReference type="ARBA" id="ARBA00022989"/>
    </source>
</evidence>
<proteinExistence type="predicted"/>
<dbReference type="RefSeq" id="WP_310291953.1">
    <property type="nucleotide sequence ID" value="NZ_JAVDYI010000001.1"/>
</dbReference>
<keyword evidence="3 6" id="KW-0812">Transmembrane</keyword>
<feature type="transmembrane region" description="Helical" evidence="6">
    <location>
        <begin position="12"/>
        <end position="30"/>
    </location>
</feature>
<dbReference type="EMBL" id="JAVDYI010000001">
    <property type="protein sequence ID" value="MDR7359404.1"/>
    <property type="molecule type" value="Genomic_DNA"/>
</dbReference>
<keyword evidence="9" id="KW-1185">Reference proteome</keyword>
<comment type="caution">
    <text evidence="8">The sequence shown here is derived from an EMBL/GenBank/DDBJ whole genome shotgun (WGS) entry which is preliminary data.</text>
</comment>
<keyword evidence="2" id="KW-1003">Cell membrane</keyword>
<name>A0ABU2BPX0_9MICC</name>
<evidence type="ECO:0000313" key="9">
    <source>
        <dbReference type="Proteomes" id="UP001183817"/>
    </source>
</evidence>
<gene>
    <name evidence="8" type="ORF">J2S64_003095</name>
</gene>
<dbReference type="Pfam" id="PF13396">
    <property type="entry name" value="PLDc_N"/>
    <property type="match status" value="1"/>
</dbReference>
<evidence type="ECO:0000313" key="8">
    <source>
        <dbReference type="EMBL" id="MDR7359404.1"/>
    </source>
</evidence>
<keyword evidence="5 6" id="KW-0472">Membrane</keyword>
<reference evidence="8 9" key="1">
    <citation type="submission" date="2023-07" db="EMBL/GenBank/DDBJ databases">
        <title>Sequencing the genomes of 1000 actinobacteria strains.</title>
        <authorList>
            <person name="Klenk H.-P."/>
        </authorList>
    </citation>
    <scope>NUCLEOTIDE SEQUENCE [LARGE SCALE GENOMIC DNA]</scope>
    <source>
        <strain evidence="8 9">DSM 20167</strain>
    </source>
</reference>
<feature type="domain" description="Cardiolipin synthase N-terminal" evidence="7">
    <location>
        <begin position="27"/>
        <end position="70"/>
    </location>
</feature>
<sequence>MARNTSWNELSVVARWRIAVMGIAQLALQFVALRDLVKRPALEVNGPKSAWAAATFINFLGPLAYLAFGRAKKK</sequence>
<accession>A0ABU2BPX0</accession>
<evidence type="ECO:0000259" key="7">
    <source>
        <dbReference type="Pfam" id="PF13396"/>
    </source>
</evidence>
<evidence type="ECO:0000256" key="5">
    <source>
        <dbReference type="ARBA" id="ARBA00023136"/>
    </source>
</evidence>